<feature type="domain" description="Reverse transcriptase" evidence="1">
    <location>
        <begin position="322"/>
        <end position="450"/>
    </location>
</feature>
<evidence type="ECO:0000259" key="1">
    <source>
        <dbReference type="PROSITE" id="PS50878"/>
    </source>
</evidence>
<dbReference type="PROSITE" id="PS50878">
    <property type="entry name" value="RT_POL"/>
    <property type="match status" value="1"/>
</dbReference>
<dbReference type="Gene3D" id="3.60.10.10">
    <property type="entry name" value="Endonuclease/exonuclease/phosphatase"/>
    <property type="match status" value="1"/>
</dbReference>
<proteinExistence type="predicted"/>
<dbReference type="AlphaFoldDB" id="A0AAV7FFR1"/>
<dbReference type="InterPro" id="IPR036691">
    <property type="entry name" value="Endo/exonu/phosph_ase_sf"/>
</dbReference>
<protein>
    <recommendedName>
        <fullName evidence="1">Reverse transcriptase domain-containing protein</fullName>
    </recommendedName>
</protein>
<dbReference type="PANTHER" id="PTHR31635">
    <property type="entry name" value="REVERSE TRANSCRIPTASE DOMAIN-CONTAINING PROTEIN-RELATED"/>
    <property type="match status" value="1"/>
</dbReference>
<dbReference type="InterPro" id="IPR000477">
    <property type="entry name" value="RT_dom"/>
</dbReference>
<evidence type="ECO:0000313" key="3">
    <source>
        <dbReference type="Proteomes" id="UP000825729"/>
    </source>
</evidence>
<evidence type="ECO:0000313" key="2">
    <source>
        <dbReference type="EMBL" id="KAG9458671.1"/>
    </source>
</evidence>
<dbReference type="PANTHER" id="PTHR31635:SF196">
    <property type="entry name" value="REVERSE TRANSCRIPTASE DOMAIN-CONTAINING PROTEIN-RELATED"/>
    <property type="match status" value="1"/>
</dbReference>
<dbReference type="SUPFAM" id="SSF56672">
    <property type="entry name" value="DNA/RNA polymerases"/>
    <property type="match status" value="1"/>
</dbReference>
<accession>A0AAV7FFR1</accession>
<dbReference type="Pfam" id="PF00078">
    <property type="entry name" value="RVT_1"/>
    <property type="match status" value="1"/>
</dbReference>
<gene>
    <name evidence="2" type="ORF">H6P81_003179</name>
</gene>
<comment type="caution">
    <text evidence="2">The sequence shown here is derived from an EMBL/GenBank/DDBJ whole genome shotgun (WGS) entry which is preliminary data.</text>
</comment>
<dbReference type="CDD" id="cd01650">
    <property type="entry name" value="RT_nLTR_like"/>
    <property type="match status" value="1"/>
</dbReference>
<dbReference type="SUPFAM" id="SSF56219">
    <property type="entry name" value="DNase I-like"/>
    <property type="match status" value="1"/>
</dbReference>
<dbReference type="InterPro" id="IPR043502">
    <property type="entry name" value="DNA/RNA_pol_sf"/>
</dbReference>
<keyword evidence="3" id="KW-1185">Reference proteome</keyword>
<dbReference type="Proteomes" id="UP000825729">
    <property type="component" value="Unassembled WGS sequence"/>
</dbReference>
<organism evidence="2 3">
    <name type="scientific">Aristolochia fimbriata</name>
    <name type="common">White veined hardy Dutchman's pipe vine</name>
    <dbReference type="NCBI Taxonomy" id="158543"/>
    <lineage>
        <taxon>Eukaryota</taxon>
        <taxon>Viridiplantae</taxon>
        <taxon>Streptophyta</taxon>
        <taxon>Embryophyta</taxon>
        <taxon>Tracheophyta</taxon>
        <taxon>Spermatophyta</taxon>
        <taxon>Magnoliopsida</taxon>
        <taxon>Magnoliidae</taxon>
        <taxon>Piperales</taxon>
        <taxon>Aristolochiaceae</taxon>
        <taxon>Aristolochia</taxon>
    </lineage>
</organism>
<name>A0AAV7FFR1_ARIFI</name>
<dbReference type="EMBL" id="JAINDJ010000002">
    <property type="protein sequence ID" value="KAG9458671.1"/>
    <property type="molecule type" value="Genomic_DNA"/>
</dbReference>
<reference evidence="2 3" key="1">
    <citation type="submission" date="2021-07" db="EMBL/GenBank/DDBJ databases">
        <title>The Aristolochia fimbriata genome: insights into angiosperm evolution, floral development and chemical biosynthesis.</title>
        <authorList>
            <person name="Jiao Y."/>
        </authorList>
    </citation>
    <scope>NUCLEOTIDE SEQUENCE [LARGE SCALE GENOMIC DNA]</scope>
    <source>
        <strain evidence="2">IBCAS-2021</strain>
        <tissue evidence="2">Leaf</tissue>
    </source>
</reference>
<sequence length="450" mass="52277">MNDFNNLIQELSLIEPTLTGAEFTWTNGRNHPIMAKLDRFLVNQEWLDTYGNTLGRILPRITSDHSPIMLKTEPENWGPKPFRFEEEWLLEEGFKDKLKTWWQEGQANGTACFIFNKKLKYLKSKIKSWASDNRTNREEEKNSLLEKIKELDMEEEQQGSLSIPEGLRRDFLKEQYEIKVRQERIHWKQRTRYKWISEGDGNTKFFHGIASAHRRRNRISSIIVGNETIIGKEGIIQTFTDFYRDLYSDNIPCRPYPRALPLKSLSTSAADSLVMPFAEEEIEEAIQSLPADKAPGPDGFTSAFYKEGWIFLKEDIKKMFEDFYNNGITATSMAATFITLIPKKDGASKTTDFRPISLISSHHKLISKVLSMRLRAVLPQVISDNQSAFLKGRQILDSVLILHEVIHHYKKNGLQGTMLKIDLEKAFDKVNWRFLDGLMSRMGFPPKWRF</sequence>